<gene>
    <name evidence="1" type="ORF">PR048_023632</name>
</gene>
<name>A0ABQ9GUQ5_9NEOP</name>
<protein>
    <submittedName>
        <fullName evidence="1">Uncharacterized protein</fullName>
    </submittedName>
</protein>
<dbReference type="Proteomes" id="UP001159363">
    <property type="component" value="Chromosome 8"/>
</dbReference>
<comment type="caution">
    <text evidence="1">The sequence shown here is derived from an EMBL/GenBank/DDBJ whole genome shotgun (WGS) entry which is preliminary data.</text>
</comment>
<evidence type="ECO:0000313" key="2">
    <source>
        <dbReference type="Proteomes" id="UP001159363"/>
    </source>
</evidence>
<evidence type="ECO:0000313" key="1">
    <source>
        <dbReference type="EMBL" id="KAJ8875733.1"/>
    </source>
</evidence>
<dbReference type="PANTHER" id="PTHR46114">
    <property type="entry name" value="APPLE DOMAIN-CONTAINING PROTEIN"/>
    <property type="match status" value="1"/>
</dbReference>
<reference evidence="1 2" key="1">
    <citation type="submission" date="2023-02" db="EMBL/GenBank/DDBJ databases">
        <title>LHISI_Scaffold_Assembly.</title>
        <authorList>
            <person name="Stuart O.P."/>
            <person name="Cleave R."/>
            <person name="Magrath M.J.L."/>
            <person name="Mikheyev A.S."/>
        </authorList>
    </citation>
    <scope>NUCLEOTIDE SEQUENCE [LARGE SCALE GENOMIC DNA]</scope>
    <source>
        <strain evidence="1">Daus_M_001</strain>
        <tissue evidence="1">Leg muscle</tissue>
    </source>
</reference>
<dbReference type="EMBL" id="JARBHB010000009">
    <property type="protein sequence ID" value="KAJ8875733.1"/>
    <property type="molecule type" value="Genomic_DNA"/>
</dbReference>
<dbReference type="PANTHER" id="PTHR46114:SF1">
    <property type="entry name" value="ZAD DOMAIN-CONTAINING PROTEIN"/>
    <property type="match status" value="1"/>
</dbReference>
<proteinExistence type="predicted"/>
<sequence>MEMLFEKIRHDKYLWTVCCDLKVITLFTGFQLGYTKFCCFLCERDNRDRTNHYIKREWPKHESILSGHKNIAHSALVSSDRILLPPLHIKSGLLKNFVMAADMNSAGALFLDGHFEDFLSPIDEISAWRALKGVAQHLLGS</sequence>
<accession>A0ABQ9GUQ5</accession>
<keyword evidence="2" id="KW-1185">Reference proteome</keyword>
<organism evidence="1 2">
    <name type="scientific">Dryococelus australis</name>
    <dbReference type="NCBI Taxonomy" id="614101"/>
    <lineage>
        <taxon>Eukaryota</taxon>
        <taxon>Metazoa</taxon>
        <taxon>Ecdysozoa</taxon>
        <taxon>Arthropoda</taxon>
        <taxon>Hexapoda</taxon>
        <taxon>Insecta</taxon>
        <taxon>Pterygota</taxon>
        <taxon>Neoptera</taxon>
        <taxon>Polyneoptera</taxon>
        <taxon>Phasmatodea</taxon>
        <taxon>Verophasmatodea</taxon>
        <taxon>Anareolatae</taxon>
        <taxon>Phasmatidae</taxon>
        <taxon>Eurycanthinae</taxon>
        <taxon>Dryococelus</taxon>
    </lineage>
</organism>